<dbReference type="AlphaFoldDB" id="A0A955LWW3"/>
<keyword evidence="6" id="KW-0066">ATP synthesis</keyword>
<feature type="non-terminal residue" evidence="7">
    <location>
        <position position="1"/>
    </location>
</feature>
<reference evidence="7" key="1">
    <citation type="submission" date="2020-04" db="EMBL/GenBank/DDBJ databases">
        <authorList>
            <person name="Zhang T."/>
        </authorList>
    </citation>
    <scope>NUCLEOTIDE SEQUENCE</scope>
    <source>
        <strain evidence="7">HKST-UBA02</strain>
    </source>
</reference>
<comment type="subcellular location">
    <subcellularLocation>
        <location evidence="1">Membrane</location>
    </subcellularLocation>
</comment>
<keyword evidence="5" id="KW-0472">Membrane</keyword>
<name>A0A955LWW3_UNCKA</name>
<dbReference type="GO" id="GO:0016020">
    <property type="term" value="C:membrane"/>
    <property type="evidence" value="ECO:0007669"/>
    <property type="project" value="UniProtKB-SubCell"/>
</dbReference>
<dbReference type="Proteomes" id="UP000699691">
    <property type="component" value="Unassembled WGS sequence"/>
</dbReference>
<keyword evidence="2" id="KW-0813">Transport</keyword>
<evidence type="ECO:0000256" key="3">
    <source>
        <dbReference type="ARBA" id="ARBA00022781"/>
    </source>
</evidence>
<keyword evidence="4" id="KW-0406">Ion transport</keyword>
<sequence length="91" mass="10380">NESQNLLEFRLTIAITPTDTFLTALHTRATELVGTDTIINLRIDKSILGGAIVSFHGKYSNNSLSKKTRDYFDHKRQLMNEHRDISDLFVT</sequence>
<protein>
    <submittedName>
        <fullName evidence="7">F0F1 ATP synthase subunit delta</fullName>
    </submittedName>
</protein>
<comment type="caution">
    <text evidence="7">The sequence shown here is derived from an EMBL/GenBank/DDBJ whole genome shotgun (WGS) entry which is preliminary data.</text>
</comment>
<keyword evidence="3" id="KW-0375">Hydrogen ion transport</keyword>
<dbReference type="InterPro" id="IPR000711">
    <property type="entry name" value="ATPase_OSCP/dsu"/>
</dbReference>
<reference evidence="7" key="2">
    <citation type="journal article" date="2021" name="Microbiome">
        <title>Successional dynamics and alternative stable states in a saline activated sludge microbial community over 9 years.</title>
        <authorList>
            <person name="Wang Y."/>
            <person name="Ye J."/>
            <person name="Ju F."/>
            <person name="Liu L."/>
            <person name="Boyd J.A."/>
            <person name="Deng Y."/>
            <person name="Parks D.H."/>
            <person name="Jiang X."/>
            <person name="Yin X."/>
            <person name="Woodcroft B.J."/>
            <person name="Tyson G.W."/>
            <person name="Hugenholtz P."/>
            <person name="Polz M.F."/>
            <person name="Zhang T."/>
        </authorList>
    </citation>
    <scope>NUCLEOTIDE SEQUENCE</scope>
    <source>
        <strain evidence="7">HKST-UBA02</strain>
    </source>
</reference>
<dbReference type="GO" id="GO:0046933">
    <property type="term" value="F:proton-transporting ATP synthase activity, rotational mechanism"/>
    <property type="evidence" value="ECO:0007669"/>
    <property type="project" value="InterPro"/>
</dbReference>
<evidence type="ECO:0000256" key="1">
    <source>
        <dbReference type="ARBA" id="ARBA00004370"/>
    </source>
</evidence>
<proteinExistence type="predicted"/>
<evidence type="ECO:0000313" key="8">
    <source>
        <dbReference type="Proteomes" id="UP000699691"/>
    </source>
</evidence>
<gene>
    <name evidence="7" type="ORF">KC573_04410</name>
</gene>
<dbReference type="EMBL" id="JAGQKY010000259">
    <property type="protein sequence ID" value="MCA9398047.1"/>
    <property type="molecule type" value="Genomic_DNA"/>
</dbReference>
<dbReference type="Pfam" id="PF00213">
    <property type="entry name" value="OSCP"/>
    <property type="match status" value="1"/>
</dbReference>
<evidence type="ECO:0000256" key="5">
    <source>
        <dbReference type="ARBA" id="ARBA00023136"/>
    </source>
</evidence>
<evidence type="ECO:0000256" key="6">
    <source>
        <dbReference type="ARBA" id="ARBA00023310"/>
    </source>
</evidence>
<evidence type="ECO:0000313" key="7">
    <source>
        <dbReference type="EMBL" id="MCA9398047.1"/>
    </source>
</evidence>
<accession>A0A955LWW3</accession>
<evidence type="ECO:0000256" key="4">
    <source>
        <dbReference type="ARBA" id="ARBA00023065"/>
    </source>
</evidence>
<evidence type="ECO:0000256" key="2">
    <source>
        <dbReference type="ARBA" id="ARBA00022448"/>
    </source>
</evidence>
<organism evidence="7 8">
    <name type="scientific">candidate division WWE3 bacterium</name>
    <dbReference type="NCBI Taxonomy" id="2053526"/>
    <lineage>
        <taxon>Bacteria</taxon>
        <taxon>Katanobacteria</taxon>
    </lineage>
</organism>